<dbReference type="InterPro" id="IPR028889">
    <property type="entry name" value="USP"/>
</dbReference>
<dbReference type="GO" id="GO:0006508">
    <property type="term" value="P:proteolysis"/>
    <property type="evidence" value="ECO:0007669"/>
    <property type="project" value="UniProtKB-KW"/>
</dbReference>
<dbReference type="InterPro" id="IPR018200">
    <property type="entry name" value="USP_CS"/>
</dbReference>
<evidence type="ECO:0000256" key="5">
    <source>
        <dbReference type="ARBA" id="ARBA00022786"/>
    </source>
</evidence>
<evidence type="ECO:0000313" key="9">
    <source>
        <dbReference type="EMBL" id="MBW89327.1"/>
    </source>
</evidence>
<evidence type="ECO:0000256" key="7">
    <source>
        <dbReference type="ARBA" id="ARBA00022807"/>
    </source>
</evidence>
<dbReference type="AlphaFoldDB" id="A0A2P2J7E2"/>
<dbReference type="GO" id="GO:0004843">
    <property type="term" value="F:cysteine-type deubiquitinase activity"/>
    <property type="evidence" value="ECO:0007669"/>
    <property type="project" value="UniProtKB-EC"/>
</dbReference>
<comment type="catalytic activity">
    <reaction evidence="1">
        <text>Thiol-dependent hydrolysis of ester, thioester, amide, peptide and isopeptide bonds formed by the C-terminal Gly of ubiquitin (a 76-residue protein attached to proteins as an intracellular targeting signal).</text>
        <dbReference type="EC" id="3.4.19.12"/>
    </reaction>
</comment>
<dbReference type="EC" id="3.4.19.12" evidence="3"/>
<dbReference type="CDD" id="cd02674">
    <property type="entry name" value="Peptidase_C19R"/>
    <property type="match status" value="1"/>
</dbReference>
<dbReference type="InterPro" id="IPR050185">
    <property type="entry name" value="Ub_carboxyl-term_hydrolase"/>
</dbReference>
<reference evidence="9" key="1">
    <citation type="submission" date="2018-02" db="EMBL/GenBank/DDBJ databases">
        <title>Rhizophora mucronata_Transcriptome.</title>
        <authorList>
            <person name="Meera S.P."/>
            <person name="Sreeshan A."/>
            <person name="Augustine A."/>
        </authorList>
    </citation>
    <scope>NUCLEOTIDE SEQUENCE</scope>
    <source>
        <tissue evidence="9">Leaf</tissue>
    </source>
</reference>
<dbReference type="Gene3D" id="3.90.70.10">
    <property type="entry name" value="Cysteine proteinases"/>
    <property type="match status" value="1"/>
</dbReference>
<comment type="similarity">
    <text evidence="2">Belongs to the peptidase C19 family.</text>
</comment>
<dbReference type="EMBL" id="GGEC01008844">
    <property type="protein sequence ID" value="MBW89327.1"/>
    <property type="molecule type" value="Transcribed_RNA"/>
</dbReference>
<feature type="domain" description="USP" evidence="8">
    <location>
        <begin position="60"/>
        <end position="425"/>
    </location>
</feature>
<dbReference type="PANTHER" id="PTHR21646:SF24">
    <property type="entry name" value="UBIQUITIN CARBOXYL-TERMINAL HYDROLASE"/>
    <property type="match status" value="1"/>
</dbReference>
<dbReference type="SUPFAM" id="SSF54001">
    <property type="entry name" value="Cysteine proteinases"/>
    <property type="match status" value="1"/>
</dbReference>
<dbReference type="PANTHER" id="PTHR21646">
    <property type="entry name" value="UBIQUITIN CARBOXYL-TERMINAL HYDROLASE"/>
    <property type="match status" value="1"/>
</dbReference>
<dbReference type="InterPro" id="IPR001394">
    <property type="entry name" value="Peptidase_C19_UCH"/>
</dbReference>
<evidence type="ECO:0000256" key="1">
    <source>
        <dbReference type="ARBA" id="ARBA00000707"/>
    </source>
</evidence>
<dbReference type="Pfam" id="PF00443">
    <property type="entry name" value="UCH"/>
    <property type="match status" value="1"/>
</dbReference>
<keyword evidence="6" id="KW-0378">Hydrolase</keyword>
<proteinExistence type="inferred from homology"/>
<dbReference type="GO" id="GO:0016579">
    <property type="term" value="P:protein deubiquitination"/>
    <property type="evidence" value="ECO:0007669"/>
    <property type="project" value="InterPro"/>
</dbReference>
<keyword evidence="4" id="KW-0645">Protease</keyword>
<accession>A0A2P2J7E2</accession>
<evidence type="ECO:0000256" key="4">
    <source>
        <dbReference type="ARBA" id="ARBA00022670"/>
    </source>
</evidence>
<sequence>MYLSLPLPSTNMRTMTLTVITTDGTTQPSPHTISVPKYGKCEDLTQALSTACSLGNDETLLVAEVYNSCIIRFLEEPADSLNLIRDGDQLVAYRLKKDLGNVPLVVFTHQHKEEQYIHGKLTSNWKAFGIPLVGTDCNIVNGSDMRNLYIKLLSPFRIQTNGILDGCATSESSGIEEVTLTEDETSSTLPADMTFSSAKGVDSFSEAEFQIYFTDEKGTFKDSKIVMSEPLPITGAPKRFNVLVCWPENQINLYDMCLFTSSPEIYKSGFLGRKPQESVSLYKCLEAFLKEEPLGPEDMWYCPTCKKHHQASKKLDLWRLPEVLVIHLKRFSYSRFMKNKLETYVDFPVDNLDLSTYISYKNGGLSHRYILYAISNHYGSMGGGHYTAFIHHGEGWYDFDDSHVHPISQDKIKTSAAYVLFYRRVAEE</sequence>
<dbReference type="InterPro" id="IPR038765">
    <property type="entry name" value="Papain-like_cys_pep_sf"/>
</dbReference>
<name>A0A2P2J7E2_RHIMU</name>
<dbReference type="PROSITE" id="PS50235">
    <property type="entry name" value="USP_3"/>
    <property type="match status" value="1"/>
</dbReference>
<evidence type="ECO:0000256" key="6">
    <source>
        <dbReference type="ARBA" id="ARBA00022801"/>
    </source>
</evidence>
<keyword evidence="7" id="KW-0788">Thiol protease</keyword>
<dbReference type="PROSITE" id="PS00973">
    <property type="entry name" value="USP_2"/>
    <property type="match status" value="1"/>
</dbReference>
<organism evidence="9">
    <name type="scientific">Rhizophora mucronata</name>
    <name type="common">Asiatic mangrove</name>
    <dbReference type="NCBI Taxonomy" id="61149"/>
    <lineage>
        <taxon>Eukaryota</taxon>
        <taxon>Viridiplantae</taxon>
        <taxon>Streptophyta</taxon>
        <taxon>Embryophyta</taxon>
        <taxon>Tracheophyta</taxon>
        <taxon>Spermatophyta</taxon>
        <taxon>Magnoliopsida</taxon>
        <taxon>eudicotyledons</taxon>
        <taxon>Gunneridae</taxon>
        <taxon>Pentapetalae</taxon>
        <taxon>rosids</taxon>
        <taxon>fabids</taxon>
        <taxon>Malpighiales</taxon>
        <taxon>Rhizophoraceae</taxon>
        <taxon>Rhizophora</taxon>
    </lineage>
</organism>
<evidence type="ECO:0000256" key="3">
    <source>
        <dbReference type="ARBA" id="ARBA00012759"/>
    </source>
</evidence>
<evidence type="ECO:0000256" key="2">
    <source>
        <dbReference type="ARBA" id="ARBA00009085"/>
    </source>
</evidence>
<protein>
    <recommendedName>
        <fullName evidence="3">ubiquitinyl hydrolase 1</fullName>
        <ecNumber evidence="3">3.4.19.12</ecNumber>
    </recommendedName>
</protein>
<evidence type="ECO:0000259" key="8">
    <source>
        <dbReference type="PROSITE" id="PS50235"/>
    </source>
</evidence>
<keyword evidence="5" id="KW-0833">Ubl conjugation pathway</keyword>